<accession>A0A846MA55</accession>
<dbReference type="EMBL" id="JAASRS010000001">
    <property type="protein sequence ID" value="NIK14426.1"/>
    <property type="molecule type" value="Genomic_DNA"/>
</dbReference>
<name>A0A846MA55_9BACL</name>
<keyword evidence="3" id="KW-1185">Reference proteome</keyword>
<dbReference type="InterPro" id="IPR021961">
    <property type="entry name" value="McrB_DNA-bd"/>
</dbReference>
<dbReference type="Pfam" id="PF12102">
    <property type="entry name" value="MrcB_N"/>
    <property type="match status" value="1"/>
</dbReference>
<evidence type="ECO:0000259" key="1">
    <source>
        <dbReference type="Pfam" id="PF12102"/>
    </source>
</evidence>
<comment type="caution">
    <text evidence="2">The sequence shown here is derived from an EMBL/GenBank/DDBJ whole genome shotgun (WGS) entry which is preliminary data.</text>
</comment>
<dbReference type="Gene3D" id="3.30.920.90">
    <property type="match status" value="1"/>
</dbReference>
<proteinExistence type="predicted"/>
<dbReference type="AlphaFoldDB" id="A0A846MA55"/>
<dbReference type="Proteomes" id="UP000532769">
    <property type="component" value="Unassembled WGS sequence"/>
</dbReference>
<gene>
    <name evidence="2" type="ORF">BDD39_000936</name>
</gene>
<dbReference type="RefSeq" id="WP_166908678.1">
    <property type="nucleotide sequence ID" value="NZ_JAASRS010000001.1"/>
</dbReference>
<reference evidence="2 3" key="1">
    <citation type="submission" date="2020-03" db="EMBL/GenBank/DDBJ databases">
        <title>Genomic Encyclopedia of Archaeal and Bacterial Type Strains, Phase II (KMG-II): from individual species to whole genera.</title>
        <authorList>
            <person name="Goeker M."/>
        </authorList>
    </citation>
    <scope>NUCLEOTIDE SEQUENCE [LARGE SCALE GENOMIC DNA]</scope>
    <source>
        <strain evidence="2 3">DSM 4749</strain>
    </source>
</reference>
<sequence>MALRDLFLQVMKTYLQEKRERFSKEQPVFQLVMKAIPQAIEKLPFIPQDRYVIKGSVGQGVWTDVPWVAMMDKTVTTST</sequence>
<evidence type="ECO:0000313" key="2">
    <source>
        <dbReference type="EMBL" id="NIK14426.1"/>
    </source>
</evidence>
<evidence type="ECO:0000313" key="3">
    <source>
        <dbReference type="Proteomes" id="UP000532769"/>
    </source>
</evidence>
<organism evidence="2 3">
    <name type="scientific">Saccharococcus thermophilus</name>
    <dbReference type="NCBI Taxonomy" id="29396"/>
    <lineage>
        <taxon>Bacteria</taxon>
        <taxon>Bacillati</taxon>
        <taxon>Bacillota</taxon>
        <taxon>Bacilli</taxon>
        <taxon>Bacillales</taxon>
        <taxon>Anoxybacillaceae</taxon>
        <taxon>Saccharococcus</taxon>
    </lineage>
</organism>
<protein>
    <recommendedName>
        <fullName evidence="1">Type IV methyl-directed restriction enzyme EcoKMcrB subunit DNA-binding domain-containing protein</fullName>
    </recommendedName>
</protein>
<feature type="domain" description="Type IV methyl-directed restriction enzyme EcoKMcrB subunit DNA-binding" evidence="1">
    <location>
        <begin position="9"/>
        <end position="79"/>
    </location>
</feature>